<protein>
    <submittedName>
        <fullName evidence="2">Uncharacterized protein</fullName>
    </submittedName>
</protein>
<dbReference type="GO" id="GO:0008017">
    <property type="term" value="F:microtubule binding"/>
    <property type="evidence" value="ECO:0007669"/>
    <property type="project" value="InterPro"/>
</dbReference>
<proteinExistence type="predicted"/>
<dbReference type="InterPro" id="IPR026124">
    <property type="entry name" value="Sperm-assoc_Ag8"/>
</dbReference>
<dbReference type="AlphaFoldDB" id="A0A4P9W3G5"/>
<dbReference type="GO" id="GO:0045944">
    <property type="term" value="P:positive regulation of transcription by RNA polymerase II"/>
    <property type="evidence" value="ECO:0007669"/>
    <property type="project" value="TreeGrafter"/>
</dbReference>
<dbReference type="EMBL" id="KZ997853">
    <property type="protein sequence ID" value="RKO86861.1"/>
    <property type="molecule type" value="Genomic_DNA"/>
</dbReference>
<feature type="region of interest" description="Disordered" evidence="1">
    <location>
        <begin position="50"/>
        <end position="83"/>
    </location>
</feature>
<accession>A0A4P9W3G5</accession>
<dbReference type="PANTHER" id="PTHR15510">
    <property type="entry name" value="SPERM-ASSOCIATED ANTIGEN 8"/>
    <property type="match status" value="1"/>
</dbReference>
<dbReference type="Proteomes" id="UP000269721">
    <property type="component" value="Unassembled WGS sequence"/>
</dbReference>
<dbReference type="PANTHER" id="PTHR15510:SF5">
    <property type="entry name" value="SPERM-ASSOCIATED ANTIGEN 8"/>
    <property type="match status" value="1"/>
</dbReference>
<organism evidence="2 3">
    <name type="scientific">Blyttiomyces helicus</name>
    <dbReference type="NCBI Taxonomy" id="388810"/>
    <lineage>
        <taxon>Eukaryota</taxon>
        <taxon>Fungi</taxon>
        <taxon>Fungi incertae sedis</taxon>
        <taxon>Chytridiomycota</taxon>
        <taxon>Chytridiomycota incertae sedis</taxon>
        <taxon>Chytridiomycetes</taxon>
        <taxon>Chytridiomycetes incertae sedis</taxon>
        <taxon>Blyttiomyces</taxon>
    </lineage>
</organism>
<dbReference type="GO" id="GO:0005634">
    <property type="term" value="C:nucleus"/>
    <property type="evidence" value="ECO:0007669"/>
    <property type="project" value="TreeGrafter"/>
</dbReference>
<evidence type="ECO:0000313" key="3">
    <source>
        <dbReference type="Proteomes" id="UP000269721"/>
    </source>
</evidence>
<name>A0A4P9W3G5_9FUNG</name>
<sequence length="130" mass="14724">MGVHNTDWNRHHGIGSTLLENWVEERAVGPQKIIEERSIATLSKNGHSDILVHGKDEHKGTTTQRDTYRHAPRADPSRLGKRRQLIEAELMKRAMAETAEPPVDRSAREWMSTAHADFSSSDFHPPVVEL</sequence>
<evidence type="ECO:0000313" key="2">
    <source>
        <dbReference type="EMBL" id="RKO86861.1"/>
    </source>
</evidence>
<feature type="non-terminal residue" evidence="2">
    <location>
        <position position="130"/>
    </location>
</feature>
<dbReference type="OrthoDB" id="2120499at2759"/>
<gene>
    <name evidence="2" type="ORF">BDK51DRAFT_35011</name>
</gene>
<dbReference type="GO" id="GO:0005737">
    <property type="term" value="C:cytoplasm"/>
    <property type="evidence" value="ECO:0007669"/>
    <property type="project" value="TreeGrafter"/>
</dbReference>
<reference evidence="3" key="1">
    <citation type="journal article" date="2018" name="Nat. Microbiol.">
        <title>Leveraging single-cell genomics to expand the fungal tree of life.</title>
        <authorList>
            <person name="Ahrendt S.R."/>
            <person name="Quandt C.A."/>
            <person name="Ciobanu D."/>
            <person name="Clum A."/>
            <person name="Salamov A."/>
            <person name="Andreopoulos B."/>
            <person name="Cheng J.F."/>
            <person name="Woyke T."/>
            <person name="Pelin A."/>
            <person name="Henrissat B."/>
            <person name="Reynolds N.K."/>
            <person name="Benny G.L."/>
            <person name="Smith M.E."/>
            <person name="James T.Y."/>
            <person name="Grigoriev I.V."/>
        </authorList>
    </citation>
    <scope>NUCLEOTIDE SEQUENCE [LARGE SCALE GENOMIC DNA]</scope>
</reference>
<keyword evidence="3" id="KW-1185">Reference proteome</keyword>
<evidence type="ECO:0000256" key="1">
    <source>
        <dbReference type="SAM" id="MobiDB-lite"/>
    </source>
</evidence>